<evidence type="ECO:0000256" key="5">
    <source>
        <dbReference type="ARBA" id="ARBA00022670"/>
    </source>
</evidence>
<dbReference type="Pfam" id="PF17900">
    <property type="entry name" value="Peptidase_M1_N"/>
    <property type="match status" value="1"/>
</dbReference>
<keyword evidence="8 18" id="KW-0378">Hydrolase</keyword>
<evidence type="ECO:0000256" key="14">
    <source>
        <dbReference type="ARBA" id="ARBA00023180"/>
    </source>
</evidence>
<comment type="similarity">
    <text evidence="3 18">Belongs to the peptidase M1 family.</text>
</comment>
<evidence type="ECO:0000313" key="22">
    <source>
        <dbReference type="EMBL" id="AMO02529.1"/>
    </source>
</evidence>
<dbReference type="GO" id="GO:0005886">
    <property type="term" value="C:plasma membrane"/>
    <property type="evidence" value="ECO:0007669"/>
    <property type="project" value="UniProtKB-SubCell"/>
</dbReference>
<comment type="subcellular location">
    <subcellularLocation>
        <location evidence="2">Cell membrane</location>
        <topology evidence="2">Lipid-anchor</topology>
        <topology evidence="2">GPI-anchor</topology>
    </subcellularLocation>
    <subcellularLocation>
        <location evidence="1">Membrane</location>
        <topology evidence="1">Single-pass type II membrane protein</topology>
    </subcellularLocation>
</comment>
<keyword evidence="11 18" id="KW-1133">Transmembrane helix</keyword>
<dbReference type="Gene3D" id="2.60.40.1730">
    <property type="entry name" value="tricorn interacting facor f3 domain"/>
    <property type="match status" value="1"/>
</dbReference>
<dbReference type="Gene3D" id="1.25.50.20">
    <property type="match status" value="1"/>
</dbReference>
<keyword evidence="7 16" id="KW-0479">Metal-binding</keyword>
<proteinExistence type="evidence at transcript level"/>
<dbReference type="Pfam" id="PF11838">
    <property type="entry name" value="ERAP1_C"/>
    <property type="match status" value="1"/>
</dbReference>
<evidence type="ECO:0000256" key="7">
    <source>
        <dbReference type="ARBA" id="ARBA00022723"/>
    </source>
</evidence>
<dbReference type="FunFam" id="2.60.40.1730:FF:000001">
    <property type="entry name" value="Leucyl-cystinyl aminopeptidase"/>
    <property type="match status" value="1"/>
</dbReference>
<protein>
    <recommendedName>
        <fullName evidence="18">Aminopeptidase</fullName>
        <ecNumber evidence="18">3.4.11.-</ecNumber>
    </recommendedName>
</protein>
<dbReference type="Gene3D" id="2.60.40.1910">
    <property type="match status" value="1"/>
</dbReference>
<feature type="transmembrane region" description="Helical" evidence="18">
    <location>
        <begin position="54"/>
        <end position="77"/>
    </location>
</feature>
<evidence type="ECO:0000256" key="13">
    <source>
        <dbReference type="ARBA" id="ARBA00023136"/>
    </source>
</evidence>
<dbReference type="Gene3D" id="1.10.390.10">
    <property type="entry name" value="Neutral Protease Domain 2"/>
    <property type="match status" value="1"/>
</dbReference>
<evidence type="ECO:0000259" key="21">
    <source>
        <dbReference type="Pfam" id="PF17900"/>
    </source>
</evidence>
<evidence type="ECO:0000256" key="1">
    <source>
        <dbReference type="ARBA" id="ARBA00004606"/>
    </source>
</evidence>
<dbReference type="FunFam" id="2.60.40.1910:FF:000003">
    <property type="entry name" value="Aminopeptidase"/>
    <property type="match status" value="1"/>
</dbReference>
<dbReference type="InterPro" id="IPR050344">
    <property type="entry name" value="Peptidase_M1_aminopeptidases"/>
</dbReference>
<dbReference type="EC" id="3.4.11.-" evidence="18"/>
<dbReference type="EMBL" id="KR068512">
    <property type="protein sequence ID" value="AMO02529.1"/>
    <property type="molecule type" value="mRNA"/>
</dbReference>
<evidence type="ECO:0000256" key="3">
    <source>
        <dbReference type="ARBA" id="ARBA00010136"/>
    </source>
</evidence>
<dbReference type="SUPFAM" id="SSF63737">
    <property type="entry name" value="Leukotriene A4 hydrolase N-terminal domain"/>
    <property type="match status" value="1"/>
</dbReference>
<dbReference type="GO" id="GO:0005615">
    <property type="term" value="C:extracellular space"/>
    <property type="evidence" value="ECO:0007669"/>
    <property type="project" value="TreeGrafter"/>
</dbReference>
<dbReference type="GO" id="GO:0042277">
    <property type="term" value="F:peptide binding"/>
    <property type="evidence" value="ECO:0007669"/>
    <property type="project" value="TreeGrafter"/>
</dbReference>
<feature type="active site" description="Proton acceptor" evidence="15">
    <location>
        <position position="410"/>
    </location>
</feature>
<evidence type="ECO:0000256" key="10">
    <source>
        <dbReference type="ARBA" id="ARBA00022968"/>
    </source>
</evidence>
<evidence type="ECO:0000256" key="18">
    <source>
        <dbReference type="RuleBase" id="RU364040"/>
    </source>
</evidence>
<dbReference type="GO" id="GO:0008270">
    <property type="term" value="F:zinc ion binding"/>
    <property type="evidence" value="ECO:0007669"/>
    <property type="project" value="UniProtKB-UniRule"/>
</dbReference>
<dbReference type="InterPro" id="IPR001930">
    <property type="entry name" value="Peptidase_M1"/>
</dbReference>
<feature type="binding site" evidence="16">
    <location>
        <position position="413"/>
    </location>
    <ligand>
        <name>Zn(2+)</name>
        <dbReference type="ChEBI" id="CHEBI:29105"/>
        <note>catalytic</note>
    </ligand>
</feature>
<dbReference type="PANTHER" id="PTHR11533:SF299">
    <property type="entry name" value="AMINOPEPTIDASE"/>
    <property type="match status" value="1"/>
</dbReference>
<dbReference type="FunFam" id="1.10.390.10:FF:000001">
    <property type="entry name" value="Aminopeptidase"/>
    <property type="match status" value="1"/>
</dbReference>
<dbReference type="PRINTS" id="PR00756">
    <property type="entry name" value="ALADIPTASE"/>
</dbReference>
<dbReference type="InterPro" id="IPR045357">
    <property type="entry name" value="Aminopeptidase_N-like_N"/>
</dbReference>
<evidence type="ECO:0000256" key="11">
    <source>
        <dbReference type="ARBA" id="ARBA00022989"/>
    </source>
</evidence>
<evidence type="ECO:0000256" key="8">
    <source>
        <dbReference type="ARBA" id="ARBA00022801"/>
    </source>
</evidence>
<keyword evidence="9 16" id="KW-0862">Zinc</keyword>
<keyword evidence="10" id="KW-0735">Signal-anchor</keyword>
<evidence type="ECO:0000256" key="9">
    <source>
        <dbReference type="ARBA" id="ARBA00022833"/>
    </source>
</evidence>
<sequence length="980" mass="113816">MEKDGPRYRWLKNEENSYQSLEIDGRSDENSKKQIFCEDDLVGDKNKHFSCTKLQAICVTLVIFVLLLTIALIAAFVRPASRCENETHLDASEVSSVKEIPVDDTCPWKDIRLPSFIVPKHYSLFLHPNLTTFLNKGNVNITFILDQESDFIVLHAKNLNFTKLILLTENGKEFSICQHTECKKHEQIYIQCHKILQKSTNYILMIDFKNILEEKLEGFYISSYKTKTGEKRYIATTHFEPTAARLAFPCFDEPVKKAKFQLKMVHDLTHSVYFNSKQITTVPYGNNLKLSLFEETLRMSTYLVAFVVCDFKQINLTKNGIEVRVLAPEEQINQAAFALDAAANILIYYEKFFNVSYPLPKLDMIAIPDFGAGAMENWGLITYRMITILFNPEESSTETEEYVTEVIAHELAHQWFGNLVTMDWWSDLWLNEGFASFMENLGTDSIHPEWNVMDQFVSTIQKALDLDSLRNSHPIMVDVNDPIEIEAIFDAISYEKGASILYMLEKFLGMEIFHKGLSHYLNKYMFKNARTKQLWDSFTEVTGKSSNLNVSKIMDTWTLQMGFPLVTVLRNKSTITVRQSRFHLIPAEIDETNQQDLSPYSYIWYIPLTYLTDQSFETKHIWLNTTTSSFQLPENYNWLKLNVNQTGFYRVMYDNEMWKSLIGILQTSHTDLYPADRSNLLDDALTLARIGSLKSDLALNLTLYLLKEQDYVPWETALLHFDTLDALMLESPGHLLFQNYMQMLLKPIVKAVRWENEKLHLRNKLRLLVLSASVKYGDSETIEEAKKIFYSLMKKGKKVQPDLRSVVYTVGVKFGTQEEWDFCWKKYQESQIPSEKRLLLNALGNTRDIWQLSQYLNYSLNRDKIRPQDTISVLATVSHNPAGRLLAWRFVRENWATLLDMFGQGSFSMDVIISEVISHFSTRFDYNEIKAFFDKVDVGVGARALNQSLERIRANIYWRENIEASVIQWLQQQINQNMQD</sequence>
<dbReference type="GO" id="GO:0070006">
    <property type="term" value="F:metalloaminopeptidase activity"/>
    <property type="evidence" value="ECO:0007669"/>
    <property type="project" value="TreeGrafter"/>
</dbReference>
<evidence type="ECO:0000259" key="19">
    <source>
        <dbReference type="Pfam" id="PF01433"/>
    </source>
</evidence>
<evidence type="ECO:0000256" key="12">
    <source>
        <dbReference type="ARBA" id="ARBA00023049"/>
    </source>
</evidence>
<evidence type="ECO:0000256" key="2">
    <source>
        <dbReference type="ARBA" id="ARBA00004609"/>
    </source>
</evidence>
<evidence type="ECO:0000259" key="20">
    <source>
        <dbReference type="Pfam" id="PF11838"/>
    </source>
</evidence>
<accession>A0A1S5QNT2</accession>
<feature type="domain" description="ERAP1-like C-terminal" evidence="20">
    <location>
        <begin position="638"/>
        <end position="954"/>
    </location>
</feature>
<keyword evidence="14" id="KW-0325">Glycoprotein</keyword>
<dbReference type="GO" id="GO:0005737">
    <property type="term" value="C:cytoplasm"/>
    <property type="evidence" value="ECO:0007669"/>
    <property type="project" value="TreeGrafter"/>
</dbReference>
<feature type="domain" description="Peptidase M1 membrane alanine aminopeptidase" evidence="19">
    <location>
        <begin position="337"/>
        <end position="557"/>
    </location>
</feature>
<name>A0A1S5QNT2_TITSE</name>
<feature type="binding site" evidence="16">
    <location>
        <position position="432"/>
    </location>
    <ligand>
        <name>Zn(2+)</name>
        <dbReference type="ChEBI" id="CHEBI:29105"/>
        <note>catalytic</note>
    </ligand>
</feature>
<dbReference type="AlphaFoldDB" id="A0A1S5QNT2"/>
<dbReference type="SUPFAM" id="SSF55486">
    <property type="entry name" value="Metalloproteases ('zincins'), catalytic domain"/>
    <property type="match status" value="1"/>
</dbReference>
<dbReference type="Pfam" id="PF01433">
    <property type="entry name" value="Peptidase_M1"/>
    <property type="match status" value="1"/>
</dbReference>
<comment type="cofactor">
    <cofactor evidence="16 18">
        <name>Zn(2+)</name>
        <dbReference type="ChEBI" id="CHEBI:29105"/>
    </cofactor>
    <text evidence="16 18">Binds 1 zinc ion per subunit.</text>
</comment>
<keyword evidence="13 18" id="KW-0472">Membrane</keyword>
<dbReference type="CDD" id="cd09601">
    <property type="entry name" value="M1_APN-Q_like"/>
    <property type="match status" value="1"/>
</dbReference>
<dbReference type="PANTHER" id="PTHR11533">
    <property type="entry name" value="PROTEASE M1 ZINC METALLOPROTEASE"/>
    <property type="match status" value="1"/>
</dbReference>
<reference evidence="22" key="1">
    <citation type="submission" date="2015-04" db="EMBL/GenBank/DDBJ databases">
        <title>Proteases from Tityus serrulatus venom gland: venom proteases and peptide maturation.</title>
        <authorList>
            <person name="Carmo A.O."/>
            <person name="Martins A.P.V."/>
            <person name="Oliveira-Mendes B.B.R."/>
            <person name="Horta C.C.R."/>
            <person name="Dantas A.E."/>
            <person name="Kalapothakis E."/>
        </authorList>
    </citation>
    <scope>NUCLEOTIDE SEQUENCE</scope>
</reference>
<organism evidence="22">
    <name type="scientific">Tityus serrulatus</name>
    <name type="common">Brazilian yellow scorpion</name>
    <dbReference type="NCBI Taxonomy" id="6887"/>
    <lineage>
        <taxon>Eukaryota</taxon>
        <taxon>Metazoa</taxon>
        <taxon>Ecdysozoa</taxon>
        <taxon>Arthropoda</taxon>
        <taxon>Chelicerata</taxon>
        <taxon>Arachnida</taxon>
        <taxon>Scorpiones</taxon>
        <taxon>Buthida</taxon>
        <taxon>Buthoidea</taxon>
        <taxon>Buthidae</taxon>
        <taxon>Tityus</taxon>
    </lineage>
</organism>
<feature type="domain" description="Aminopeptidase N-like N-terminal" evidence="21">
    <location>
        <begin position="118"/>
        <end position="303"/>
    </location>
</feature>
<feature type="site" description="Transition state stabilizer" evidence="17">
    <location>
        <position position="494"/>
    </location>
</feature>
<dbReference type="InterPro" id="IPR014782">
    <property type="entry name" value="Peptidase_M1_dom"/>
</dbReference>
<evidence type="ECO:0000256" key="17">
    <source>
        <dbReference type="PIRSR" id="PIRSR634016-4"/>
    </source>
</evidence>
<dbReference type="InterPro" id="IPR027268">
    <property type="entry name" value="Peptidase_M4/M1_CTD_sf"/>
</dbReference>
<keyword evidence="5 18" id="KW-0645">Protease</keyword>
<feature type="binding site" evidence="16">
    <location>
        <position position="409"/>
    </location>
    <ligand>
        <name>Zn(2+)</name>
        <dbReference type="ChEBI" id="CHEBI:29105"/>
        <note>catalytic</note>
    </ligand>
</feature>
<evidence type="ECO:0000256" key="4">
    <source>
        <dbReference type="ARBA" id="ARBA00022438"/>
    </source>
</evidence>
<keyword evidence="12 18" id="KW-0482">Metalloprotease</keyword>
<dbReference type="InterPro" id="IPR024571">
    <property type="entry name" value="ERAP1-like_C_dom"/>
</dbReference>
<dbReference type="GO" id="GO:0006508">
    <property type="term" value="P:proteolysis"/>
    <property type="evidence" value="ECO:0007669"/>
    <property type="project" value="UniProtKB-KW"/>
</dbReference>
<dbReference type="GO" id="GO:0043171">
    <property type="term" value="P:peptide catabolic process"/>
    <property type="evidence" value="ECO:0007669"/>
    <property type="project" value="TreeGrafter"/>
</dbReference>
<dbReference type="FunFam" id="1.25.50.20:FF:000005">
    <property type="entry name" value="Aminopeptidase N-like protein"/>
    <property type="match status" value="1"/>
</dbReference>
<dbReference type="InterPro" id="IPR034016">
    <property type="entry name" value="M1_APN-typ"/>
</dbReference>
<evidence type="ECO:0000256" key="15">
    <source>
        <dbReference type="PIRSR" id="PIRSR634016-1"/>
    </source>
</evidence>
<dbReference type="InterPro" id="IPR042097">
    <property type="entry name" value="Aminopeptidase_N-like_N_sf"/>
</dbReference>
<evidence type="ECO:0000256" key="6">
    <source>
        <dbReference type="ARBA" id="ARBA00022692"/>
    </source>
</evidence>
<keyword evidence="6 18" id="KW-0812">Transmembrane</keyword>
<keyword evidence="4 18" id="KW-0031">Aminopeptidase</keyword>
<evidence type="ECO:0000256" key="16">
    <source>
        <dbReference type="PIRSR" id="PIRSR634016-3"/>
    </source>
</evidence>